<name>A0A8S9GQN1_BRACR</name>
<gene>
    <name evidence="1" type="ORF">F2Q70_00023431</name>
</gene>
<proteinExistence type="predicted"/>
<accession>A0A8S9GQN1</accession>
<comment type="caution">
    <text evidence="1">The sequence shown here is derived from an EMBL/GenBank/DDBJ whole genome shotgun (WGS) entry which is preliminary data.</text>
</comment>
<dbReference type="EMBL" id="QGKY02001925">
    <property type="protein sequence ID" value="KAF2548821.1"/>
    <property type="molecule type" value="Genomic_DNA"/>
</dbReference>
<reference evidence="1" key="1">
    <citation type="submission" date="2019-12" db="EMBL/GenBank/DDBJ databases">
        <title>Genome sequencing and annotation of Brassica cretica.</title>
        <authorList>
            <person name="Studholme D.J."/>
            <person name="Sarris P.F."/>
        </authorList>
    </citation>
    <scope>NUCLEOTIDE SEQUENCE</scope>
    <source>
        <strain evidence="1">PFS-102/07</strain>
        <tissue evidence="1">Leaf</tissue>
    </source>
</reference>
<organism evidence="1">
    <name type="scientific">Brassica cretica</name>
    <name type="common">Mustard</name>
    <dbReference type="NCBI Taxonomy" id="69181"/>
    <lineage>
        <taxon>Eukaryota</taxon>
        <taxon>Viridiplantae</taxon>
        <taxon>Streptophyta</taxon>
        <taxon>Embryophyta</taxon>
        <taxon>Tracheophyta</taxon>
        <taxon>Spermatophyta</taxon>
        <taxon>Magnoliopsida</taxon>
        <taxon>eudicotyledons</taxon>
        <taxon>Gunneridae</taxon>
        <taxon>Pentapetalae</taxon>
        <taxon>rosids</taxon>
        <taxon>malvids</taxon>
        <taxon>Brassicales</taxon>
        <taxon>Brassicaceae</taxon>
        <taxon>Brassiceae</taxon>
        <taxon>Brassica</taxon>
    </lineage>
</organism>
<evidence type="ECO:0000313" key="1">
    <source>
        <dbReference type="EMBL" id="KAF2548821.1"/>
    </source>
</evidence>
<protein>
    <submittedName>
        <fullName evidence="1">Uncharacterized protein</fullName>
    </submittedName>
</protein>
<sequence>MASDGKDGKLLSEYQSMWNIKMQDLAMKEKLSKMKLLNSLLAKTESLLDYEEALKKKLITDLLSN</sequence>
<dbReference type="AlphaFoldDB" id="A0A8S9GQN1"/>